<reference evidence="2" key="1">
    <citation type="submission" date="2018-01" db="EMBL/GenBank/DDBJ databases">
        <title>An insight into the sialome of Amazonian anophelines.</title>
        <authorList>
            <person name="Ribeiro J.M."/>
            <person name="Scarpassa V."/>
            <person name="Calvo E."/>
        </authorList>
    </citation>
    <scope>NUCLEOTIDE SEQUENCE</scope>
</reference>
<keyword evidence="1" id="KW-0732">Signal</keyword>
<protein>
    <submittedName>
        <fullName evidence="2">Putative secreted protein</fullName>
    </submittedName>
</protein>
<feature type="signal peptide" evidence="1">
    <location>
        <begin position="1"/>
        <end position="19"/>
    </location>
</feature>
<organism evidence="2">
    <name type="scientific">Anopheles darlingi</name>
    <name type="common">Mosquito</name>
    <dbReference type="NCBI Taxonomy" id="43151"/>
    <lineage>
        <taxon>Eukaryota</taxon>
        <taxon>Metazoa</taxon>
        <taxon>Ecdysozoa</taxon>
        <taxon>Arthropoda</taxon>
        <taxon>Hexapoda</taxon>
        <taxon>Insecta</taxon>
        <taxon>Pterygota</taxon>
        <taxon>Neoptera</taxon>
        <taxon>Endopterygota</taxon>
        <taxon>Diptera</taxon>
        <taxon>Nematocera</taxon>
        <taxon>Culicoidea</taxon>
        <taxon>Culicidae</taxon>
        <taxon>Anophelinae</taxon>
        <taxon>Anopheles</taxon>
    </lineage>
</organism>
<proteinExistence type="predicted"/>
<evidence type="ECO:0000313" key="2">
    <source>
        <dbReference type="EMBL" id="MBW74002.1"/>
    </source>
</evidence>
<accession>A0A2M4D8U6</accession>
<name>A0A2M4D8U6_ANODA</name>
<dbReference type="AlphaFoldDB" id="A0A2M4D8U6"/>
<dbReference type="EMBL" id="GGFL01009824">
    <property type="protein sequence ID" value="MBW74002.1"/>
    <property type="molecule type" value="Transcribed_RNA"/>
</dbReference>
<feature type="chain" id="PRO_5014869703" evidence="1">
    <location>
        <begin position="20"/>
        <end position="67"/>
    </location>
</feature>
<evidence type="ECO:0000256" key="1">
    <source>
        <dbReference type="SAM" id="SignalP"/>
    </source>
</evidence>
<sequence length="67" mass="7475">MTMMMIIAAAQTAFGLLRGILCRQSHKASREVESIKCSGHSRCFSGGKKALDQRFWFSIFSGCEIML</sequence>